<evidence type="ECO:0000313" key="2">
    <source>
        <dbReference type="Proteomes" id="UP000718593"/>
    </source>
</evidence>
<gene>
    <name evidence="1" type="ORF">HXL68_13740</name>
</gene>
<proteinExistence type="predicted"/>
<reference evidence="1" key="1">
    <citation type="submission" date="2020-04" db="EMBL/GenBank/DDBJ databases">
        <title>Deep metagenomics examines the oral microbiome during advanced dental caries in children, revealing novel taxa and co-occurrences with host molecules.</title>
        <authorList>
            <person name="Baker J.L."/>
            <person name="Morton J.T."/>
            <person name="Dinis M."/>
            <person name="Alvarez R."/>
            <person name="Tran N.C."/>
            <person name="Knight R."/>
            <person name="Edlund A."/>
        </authorList>
    </citation>
    <scope>NUCLEOTIDE SEQUENCE</scope>
    <source>
        <strain evidence="1">JCVI_32_bin.24</strain>
    </source>
</reference>
<organism evidence="1 2">
    <name type="scientific">Dechloromonas agitata</name>
    <dbReference type="NCBI Taxonomy" id="73030"/>
    <lineage>
        <taxon>Bacteria</taxon>
        <taxon>Pseudomonadati</taxon>
        <taxon>Pseudomonadota</taxon>
        <taxon>Betaproteobacteria</taxon>
        <taxon>Rhodocyclales</taxon>
        <taxon>Azonexaceae</taxon>
        <taxon>Dechloromonas</taxon>
    </lineage>
</organism>
<dbReference type="EMBL" id="JABZMI010000347">
    <property type="protein sequence ID" value="MBF1166088.1"/>
    <property type="molecule type" value="Genomic_DNA"/>
</dbReference>
<evidence type="ECO:0000313" key="1">
    <source>
        <dbReference type="EMBL" id="MBF1166088.1"/>
    </source>
</evidence>
<accession>A0A930BU43</accession>
<protein>
    <submittedName>
        <fullName evidence="1">Uncharacterized protein</fullName>
    </submittedName>
</protein>
<sequence>MYETLRNAVTRPLLKQRWSGETYTAIASKDYATVVGTKQAIAYLEGDRSSDPNLVLKGQYYSEGRNVLEPRSVLIPKASSVDAAIELARAFAAGVDERVAQTYAVKLLRS</sequence>
<comment type="caution">
    <text evidence="1">The sequence shown here is derived from an EMBL/GenBank/DDBJ whole genome shotgun (WGS) entry which is preliminary data.</text>
</comment>
<name>A0A930BU43_9RHOO</name>
<dbReference type="AlphaFoldDB" id="A0A930BU43"/>
<dbReference type="Proteomes" id="UP000718593">
    <property type="component" value="Unassembled WGS sequence"/>
</dbReference>